<reference evidence="1 2" key="1">
    <citation type="submission" date="2023-04" db="EMBL/GenBank/DDBJ databases">
        <title>Ottowia paracancer sp. nov., isolated from human stomach.</title>
        <authorList>
            <person name="Song Y."/>
        </authorList>
    </citation>
    <scope>NUCLEOTIDE SEQUENCE [LARGE SCALE GENOMIC DNA]</scope>
    <source>
        <strain evidence="1 2">10c7w1</strain>
    </source>
</reference>
<protein>
    <submittedName>
        <fullName evidence="1">Uncharacterized protein</fullName>
    </submittedName>
</protein>
<accession>A0AAW6RL36</accession>
<dbReference type="EMBL" id="JARVII010000014">
    <property type="protein sequence ID" value="MDG9699683.1"/>
    <property type="molecule type" value="Genomic_DNA"/>
</dbReference>
<feature type="non-terminal residue" evidence="1">
    <location>
        <position position="87"/>
    </location>
</feature>
<evidence type="ECO:0000313" key="1">
    <source>
        <dbReference type="EMBL" id="MDG9699683.1"/>
    </source>
</evidence>
<sequence length="87" mass="9846">MKFIKNGNAYKVAHMSGPTHNYLELVFSDVPVSDVEISVLRLKADEIKRLDENEVARQVKAGVEFACQRVAQKYYVKRIAFVSSDSP</sequence>
<name>A0AAW6RL36_9BURK</name>
<dbReference type="RefSeq" id="WP_279524532.1">
    <property type="nucleotide sequence ID" value="NZ_JARVII010000014.1"/>
</dbReference>
<keyword evidence="2" id="KW-1185">Reference proteome</keyword>
<gene>
    <name evidence="1" type="ORF">QB898_08160</name>
</gene>
<dbReference type="AlphaFoldDB" id="A0AAW6RL36"/>
<proteinExistence type="predicted"/>
<dbReference type="Proteomes" id="UP001237156">
    <property type="component" value="Unassembled WGS sequence"/>
</dbReference>
<evidence type="ECO:0000313" key="2">
    <source>
        <dbReference type="Proteomes" id="UP001237156"/>
    </source>
</evidence>
<comment type="caution">
    <text evidence="1">The sequence shown here is derived from an EMBL/GenBank/DDBJ whole genome shotgun (WGS) entry which is preliminary data.</text>
</comment>
<organism evidence="1 2">
    <name type="scientific">Ottowia cancrivicina</name>
    <dbReference type="NCBI Taxonomy" id="3040346"/>
    <lineage>
        <taxon>Bacteria</taxon>
        <taxon>Pseudomonadati</taxon>
        <taxon>Pseudomonadota</taxon>
        <taxon>Betaproteobacteria</taxon>
        <taxon>Burkholderiales</taxon>
        <taxon>Comamonadaceae</taxon>
        <taxon>Ottowia</taxon>
    </lineage>
</organism>